<organism evidence="11 12">
    <name type="scientific">Buchnera aphidicola</name>
    <name type="common">Nipponaphis monzeni</name>
    <dbReference type="NCBI Taxonomy" id="2495405"/>
    <lineage>
        <taxon>Bacteria</taxon>
        <taxon>Pseudomonadati</taxon>
        <taxon>Pseudomonadota</taxon>
        <taxon>Gammaproteobacteria</taxon>
        <taxon>Enterobacterales</taxon>
        <taxon>Erwiniaceae</taxon>
        <taxon>Buchnera</taxon>
    </lineage>
</organism>
<dbReference type="PROSITE" id="PS00730">
    <property type="entry name" value="AP_NUCLEASE_F2_2"/>
    <property type="match status" value="1"/>
</dbReference>
<comment type="function">
    <text evidence="9">Endonuclease IV plays a role in DNA repair. It cleaves phosphodiester bonds at apurinic or apyrimidinic (AP) sites, generating a 3'-hydroxyl group and a 5'-terminal sugar phosphate.</text>
</comment>
<dbReference type="GO" id="GO:0008270">
    <property type="term" value="F:zinc ion binding"/>
    <property type="evidence" value="ECO:0007669"/>
    <property type="project" value="UniProtKB-UniRule"/>
</dbReference>
<dbReference type="PROSITE" id="PS00729">
    <property type="entry name" value="AP_NUCLEASE_F2_1"/>
    <property type="match status" value="1"/>
</dbReference>
<sequence length="280" mass="32273">MTKYIGAHISSLGGIDKTIHRAFKIKATGMSFFLKNQLRWKSPDLDEQTIINFKNERIKYKYTPQQILPHSSYLINLGHPNLENLEKSRICFIDELKRCKQLGLIYLNFHPGSHLRKISINECLKRISESINIGLESVTGVTIVIENTSGQGSNLGYKFEHLAFIISNVTNKSRIGVCLDTCHLFSSGYDIRTNESCENTFNLFDKIVGIHYLKGMHLNDSKNVFNSRIDRHHSLGKGNIGKQAFIWIMNNEQFNNMPIILETINPNIWWKEIKWLKSFV</sequence>
<feature type="domain" description="Xylose isomerase-like TIM barrel" evidence="10">
    <location>
        <begin position="22"/>
        <end position="278"/>
    </location>
</feature>
<feature type="binding site" evidence="9">
    <location>
        <position position="146"/>
    </location>
    <ligand>
        <name>Zn(2+)</name>
        <dbReference type="ChEBI" id="CHEBI:29105"/>
        <label>2</label>
    </ligand>
</feature>
<dbReference type="AlphaFoldDB" id="A0A455T9W6"/>
<reference evidence="11 12" key="1">
    <citation type="journal article" date="2019" name="Proc. Natl. Acad. Sci. U.S.A.">
        <title>Exaggeration and cooption of innate immunity for social defense.</title>
        <authorList>
            <person name="Kutsukake M."/>
            <person name="Moriyama M."/>
            <person name="Shigenobu S."/>
            <person name="Meng X.-Y."/>
            <person name="Nikoh N."/>
            <person name="Noda C."/>
            <person name="Kobayashi S."/>
            <person name="Fukatsu T."/>
        </authorList>
    </citation>
    <scope>NUCLEOTIDE SEQUENCE [LARGE SCALE GENOMIC DNA]</scope>
    <source>
        <strain evidence="11 12">Nmo</strain>
    </source>
</reference>
<keyword evidence="12" id="KW-1185">Reference proteome</keyword>
<comment type="similarity">
    <text evidence="1 9">Belongs to the AP endonuclease 2 family.</text>
</comment>
<dbReference type="CDD" id="cd00019">
    <property type="entry name" value="AP2Ec"/>
    <property type="match status" value="1"/>
</dbReference>
<dbReference type="SMART" id="SM00518">
    <property type="entry name" value="AP2Ec"/>
    <property type="match status" value="1"/>
</dbReference>
<dbReference type="GO" id="GO:0003906">
    <property type="term" value="F:DNA-(apurinic or apyrimidinic site) endonuclease activity"/>
    <property type="evidence" value="ECO:0007669"/>
    <property type="project" value="TreeGrafter"/>
</dbReference>
<keyword evidence="3 9" id="KW-0479">Metal-binding</keyword>
<accession>A0A455T9W6</accession>
<keyword evidence="8 9" id="KW-0234">DNA repair</keyword>
<evidence type="ECO:0000256" key="9">
    <source>
        <dbReference type="HAMAP-Rule" id="MF_00152"/>
    </source>
</evidence>
<dbReference type="InterPro" id="IPR001719">
    <property type="entry name" value="AP_endonuc_2"/>
</dbReference>
<dbReference type="NCBIfam" id="TIGR00587">
    <property type="entry name" value="nfo"/>
    <property type="match status" value="1"/>
</dbReference>
<dbReference type="FunFam" id="3.20.20.150:FF:000001">
    <property type="entry name" value="Probable endonuclease 4"/>
    <property type="match status" value="1"/>
</dbReference>
<dbReference type="GO" id="GO:0008081">
    <property type="term" value="F:phosphoric diester hydrolase activity"/>
    <property type="evidence" value="ECO:0007669"/>
    <property type="project" value="TreeGrafter"/>
</dbReference>
<dbReference type="OrthoDB" id="9805666at2"/>
<feature type="binding site" evidence="9">
    <location>
        <position position="183"/>
    </location>
    <ligand>
        <name>Zn(2+)</name>
        <dbReference type="ChEBI" id="CHEBI:29105"/>
        <label>3</label>
    </ligand>
</feature>
<dbReference type="Proteomes" id="UP000317544">
    <property type="component" value="Chromosome"/>
</dbReference>
<evidence type="ECO:0000256" key="1">
    <source>
        <dbReference type="ARBA" id="ARBA00005340"/>
    </source>
</evidence>
<feature type="binding site" evidence="9">
    <location>
        <position position="232"/>
    </location>
    <ligand>
        <name>Zn(2+)</name>
        <dbReference type="ChEBI" id="CHEBI:29105"/>
        <label>3</label>
    </ligand>
</feature>
<dbReference type="GO" id="GO:0008833">
    <property type="term" value="F:deoxyribonuclease IV (phage-T4-induced) activity"/>
    <property type="evidence" value="ECO:0007669"/>
    <property type="project" value="UniProtKB-UniRule"/>
</dbReference>
<name>A0A455T9W6_9GAMM</name>
<evidence type="ECO:0000256" key="4">
    <source>
        <dbReference type="ARBA" id="ARBA00022759"/>
    </source>
</evidence>
<dbReference type="NCBIfam" id="NF002199">
    <property type="entry name" value="PRK01060.1-4"/>
    <property type="match status" value="1"/>
</dbReference>
<dbReference type="EMBL" id="AP019379">
    <property type="protein sequence ID" value="BBI01124.1"/>
    <property type="molecule type" value="Genomic_DNA"/>
</dbReference>
<keyword evidence="6 9" id="KW-0378">Hydrolase</keyword>
<feature type="binding site" evidence="9">
    <location>
        <position position="146"/>
    </location>
    <ligand>
        <name>Zn(2+)</name>
        <dbReference type="ChEBI" id="CHEBI:29105"/>
        <label>1</label>
    </ligand>
</feature>
<feature type="binding site" evidence="9">
    <location>
        <position position="262"/>
    </location>
    <ligand>
        <name>Zn(2+)</name>
        <dbReference type="ChEBI" id="CHEBI:29105"/>
        <label>2</label>
    </ligand>
</feature>
<feature type="binding site" evidence="9">
    <location>
        <position position="230"/>
    </location>
    <ligand>
        <name>Zn(2+)</name>
        <dbReference type="ChEBI" id="CHEBI:29105"/>
        <label>3</label>
    </ligand>
</feature>
<evidence type="ECO:0000259" key="10">
    <source>
        <dbReference type="Pfam" id="PF01261"/>
    </source>
</evidence>
<comment type="catalytic activity">
    <reaction evidence="9">
        <text>Endonucleolytic cleavage to 5'-phosphooligonucleotide end-products.</text>
        <dbReference type="EC" id="3.1.21.2"/>
    </reaction>
</comment>
<evidence type="ECO:0000313" key="12">
    <source>
        <dbReference type="Proteomes" id="UP000317544"/>
    </source>
</evidence>
<dbReference type="Pfam" id="PF01261">
    <property type="entry name" value="AP_endonuc_2"/>
    <property type="match status" value="1"/>
</dbReference>
<dbReference type="InterPro" id="IPR018246">
    <property type="entry name" value="AP_endonuc_F2_Zn_BS"/>
</dbReference>
<dbReference type="InterPro" id="IPR036237">
    <property type="entry name" value="Xyl_isomerase-like_sf"/>
</dbReference>
<proteinExistence type="inferred from homology"/>
<gene>
    <name evidence="9 11" type="primary">nfo</name>
    <name evidence="11" type="ORF">BUCNMO_109</name>
</gene>
<protein>
    <recommendedName>
        <fullName evidence="9">Probable endonuclease 4</fullName>
        <ecNumber evidence="9">3.1.21.2</ecNumber>
    </recommendedName>
    <alternativeName>
        <fullName evidence="9">Endodeoxyribonuclease IV</fullName>
    </alternativeName>
    <alternativeName>
        <fullName evidence="9">Endonuclease IV</fullName>
    </alternativeName>
</protein>
<evidence type="ECO:0000256" key="8">
    <source>
        <dbReference type="ARBA" id="ARBA00023204"/>
    </source>
</evidence>
<keyword evidence="5 9" id="KW-0227">DNA damage</keyword>
<dbReference type="EC" id="3.1.21.2" evidence="9"/>
<dbReference type="PROSITE" id="PS51432">
    <property type="entry name" value="AP_NUCLEASE_F2_4"/>
    <property type="match status" value="1"/>
</dbReference>
<dbReference type="PANTHER" id="PTHR21445">
    <property type="entry name" value="ENDONUCLEASE IV ENDODEOXYRIBONUCLEASE IV"/>
    <property type="match status" value="1"/>
</dbReference>
<keyword evidence="7 9" id="KW-0862">Zinc</keyword>
<dbReference type="SUPFAM" id="SSF51658">
    <property type="entry name" value="Xylose isomerase-like"/>
    <property type="match status" value="1"/>
</dbReference>
<evidence type="ECO:0000256" key="2">
    <source>
        <dbReference type="ARBA" id="ARBA00022722"/>
    </source>
</evidence>
<dbReference type="Gene3D" id="3.20.20.150">
    <property type="entry name" value="Divalent-metal-dependent TIM barrel enzymes"/>
    <property type="match status" value="1"/>
</dbReference>
<dbReference type="RefSeq" id="WP_158344645.1">
    <property type="nucleotide sequence ID" value="NZ_AP019379.1"/>
</dbReference>
<evidence type="ECO:0000256" key="7">
    <source>
        <dbReference type="ARBA" id="ARBA00022833"/>
    </source>
</evidence>
<dbReference type="PANTHER" id="PTHR21445:SF0">
    <property type="entry name" value="APURINIC-APYRIMIDINIC ENDONUCLEASE"/>
    <property type="match status" value="1"/>
</dbReference>
<evidence type="ECO:0000256" key="5">
    <source>
        <dbReference type="ARBA" id="ARBA00022763"/>
    </source>
</evidence>
<keyword evidence="4 9" id="KW-0255">Endonuclease</keyword>
<feature type="binding site" evidence="9">
    <location>
        <position position="110"/>
    </location>
    <ligand>
        <name>Zn(2+)</name>
        <dbReference type="ChEBI" id="CHEBI:29105"/>
        <label>1</label>
    </ligand>
</feature>
<feature type="binding site" evidence="9">
    <location>
        <position position="70"/>
    </location>
    <ligand>
        <name>Zn(2+)</name>
        <dbReference type="ChEBI" id="CHEBI:29105"/>
        <label>1</label>
    </ligand>
</feature>
<comment type="cofactor">
    <cofactor evidence="9">
        <name>Zn(2+)</name>
        <dbReference type="ChEBI" id="CHEBI:29105"/>
    </cofactor>
    <text evidence="9">Binds 3 Zn(2+) ions.</text>
</comment>
<feature type="binding site" evidence="9">
    <location>
        <position position="217"/>
    </location>
    <ligand>
        <name>Zn(2+)</name>
        <dbReference type="ChEBI" id="CHEBI:29105"/>
        <label>2</label>
    </ligand>
</feature>
<evidence type="ECO:0000256" key="6">
    <source>
        <dbReference type="ARBA" id="ARBA00022801"/>
    </source>
</evidence>
<feature type="binding site" evidence="9">
    <location>
        <position position="180"/>
    </location>
    <ligand>
        <name>Zn(2+)</name>
        <dbReference type="ChEBI" id="CHEBI:29105"/>
        <label>2</label>
    </ligand>
</feature>
<dbReference type="InterPro" id="IPR013022">
    <property type="entry name" value="Xyl_isomerase-like_TIM-brl"/>
</dbReference>
<dbReference type="HAMAP" id="MF_00152">
    <property type="entry name" value="Nfo"/>
    <property type="match status" value="1"/>
</dbReference>
<dbReference type="GO" id="GO:0003677">
    <property type="term" value="F:DNA binding"/>
    <property type="evidence" value="ECO:0007669"/>
    <property type="project" value="InterPro"/>
</dbReference>
<evidence type="ECO:0000313" key="11">
    <source>
        <dbReference type="EMBL" id="BBI01124.1"/>
    </source>
</evidence>
<dbReference type="GO" id="GO:0006284">
    <property type="term" value="P:base-excision repair"/>
    <property type="evidence" value="ECO:0007669"/>
    <property type="project" value="TreeGrafter"/>
</dbReference>
<evidence type="ECO:0000256" key="3">
    <source>
        <dbReference type="ARBA" id="ARBA00022723"/>
    </source>
</evidence>
<dbReference type="PROSITE" id="PS00731">
    <property type="entry name" value="AP_NUCLEASE_F2_3"/>
    <property type="match status" value="1"/>
</dbReference>
<keyword evidence="2 9" id="KW-0540">Nuclease</keyword>